<keyword evidence="1" id="KW-0732">Signal</keyword>
<evidence type="ECO:0000313" key="2">
    <source>
        <dbReference type="EMBL" id="ASP22425.1"/>
    </source>
</evidence>
<feature type="signal peptide" evidence="1">
    <location>
        <begin position="1"/>
        <end position="19"/>
    </location>
</feature>
<accession>A0A222E897</accession>
<dbReference type="KEGG" id="aht:ANTHELSMS3_03804"/>
<gene>
    <name evidence="2" type="ORF">ANTHELSMS3_03804</name>
</gene>
<proteinExistence type="predicted"/>
<dbReference type="AlphaFoldDB" id="A0A222E897"/>
<evidence type="ECO:0000313" key="3">
    <source>
        <dbReference type="Proteomes" id="UP000203589"/>
    </source>
</evidence>
<dbReference type="OrthoDB" id="7849141at2"/>
<protein>
    <submittedName>
        <fullName evidence="2">Uncharacterized protein</fullName>
    </submittedName>
</protein>
<name>A0A222E897_9RHOB</name>
<reference evidence="2 3" key="1">
    <citation type="submission" date="2017-07" db="EMBL/GenBank/DDBJ databases">
        <title>Genome Sequence of Antarctobacter heliothermus Strain SMS3 Isolated from a culture of the Diatom Skeletonema marinoi.</title>
        <authorList>
            <person name="Topel M."/>
            <person name="Pinder M.I.M."/>
            <person name="Johansson O.N."/>
            <person name="Kourtchenko O."/>
            <person name="Godhe A."/>
            <person name="Clarke A.K."/>
        </authorList>
    </citation>
    <scope>NUCLEOTIDE SEQUENCE [LARGE SCALE GENOMIC DNA]</scope>
    <source>
        <strain evidence="2 3">SMS3</strain>
    </source>
</reference>
<keyword evidence="3" id="KW-1185">Reference proteome</keyword>
<dbReference type="EMBL" id="CP022540">
    <property type="protein sequence ID" value="ASP22425.1"/>
    <property type="molecule type" value="Genomic_DNA"/>
</dbReference>
<evidence type="ECO:0000256" key="1">
    <source>
        <dbReference type="SAM" id="SignalP"/>
    </source>
</evidence>
<dbReference type="RefSeq" id="WP_094036211.1">
    <property type="nucleotide sequence ID" value="NZ_CP022540.1"/>
</dbReference>
<feature type="chain" id="PRO_5012623570" evidence="1">
    <location>
        <begin position="20"/>
        <end position="138"/>
    </location>
</feature>
<sequence length="138" mass="15002">MHRMILSGLLWTALCGAAAAEKTAYQCAINGTSGRQWIQPLIFFALDRAIDRVVVSDASILGFNDGVPVEGTLVRDNAARVTVSWELDMRSSSNQTVRMNYRATFLKANGKVNVSARPLGYEGLFSRAGTCTVTKLSD</sequence>
<dbReference type="Proteomes" id="UP000203589">
    <property type="component" value="Chromosome"/>
</dbReference>
<organism evidence="2 3">
    <name type="scientific">Antarctobacter heliothermus</name>
    <dbReference type="NCBI Taxonomy" id="74033"/>
    <lineage>
        <taxon>Bacteria</taxon>
        <taxon>Pseudomonadati</taxon>
        <taxon>Pseudomonadota</taxon>
        <taxon>Alphaproteobacteria</taxon>
        <taxon>Rhodobacterales</taxon>
        <taxon>Roseobacteraceae</taxon>
        <taxon>Antarctobacter</taxon>
    </lineage>
</organism>